<dbReference type="Proteomes" id="UP000823775">
    <property type="component" value="Unassembled WGS sequence"/>
</dbReference>
<reference evidence="2 3" key="1">
    <citation type="journal article" date="2021" name="BMC Genomics">
        <title>Datura genome reveals duplications of psychoactive alkaloid biosynthetic genes and high mutation rate following tissue culture.</title>
        <authorList>
            <person name="Rajewski A."/>
            <person name="Carter-House D."/>
            <person name="Stajich J."/>
            <person name="Litt A."/>
        </authorList>
    </citation>
    <scope>NUCLEOTIDE SEQUENCE [LARGE SCALE GENOMIC DNA]</scope>
    <source>
        <strain evidence="2">AR-01</strain>
    </source>
</reference>
<dbReference type="EMBL" id="JACEIK010000421">
    <property type="protein sequence ID" value="MCD7456744.1"/>
    <property type="molecule type" value="Genomic_DNA"/>
</dbReference>
<dbReference type="InterPro" id="IPR051026">
    <property type="entry name" value="PI/PC_transfer"/>
</dbReference>
<proteinExistence type="predicted"/>
<dbReference type="PANTHER" id="PTHR45657">
    <property type="entry name" value="CRAL-TRIO DOMAIN-CONTAINING PROTEIN YKL091C-RELATED"/>
    <property type="match status" value="1"/>
</dbReference>
<protein>
    <submittedName>
        <fullName evidence="2">Uncharacterized protein</fullName>
    </submittedName>
</protein>
<feature type="compositionally biased region" description="Polar residues" evidence="1">
    <location>
        <begin position="134"/>
        <end position="144"/>
    </location>
</feature>
<organism evidence="2 3">
    <name type="scientific">Datura stramonium</name>
    <name type="common">Jimsonweed</name>
    <name type="synonym">Common thornapple</name>
    <dbReference type="NCBI Taxonomy" id="4076"/>
    <lineage>
        <taxon>Eukaryota</taxon>
        <taxon>Viridiplantae</taxon>
        <taxon>Streptophyta</taxon>
        <taxon>Embryophyta</taxon>
        <taxon>Tracheophyta</taxon>
        <taxon>Spermatophyta</taxon>
        <taxon>Magnoliopsida</taxon>
        <taxon>eudicotyledons</taxon>
        <taxon>Gunneridae</taxon>
        <taxon>Pentapetalae</taxon>
        <taxon>asterids</taxon>
        <taxon>lamiids</taxon>
        <taxon>Solanales</taxon>
        <taxon>Solanaceae</taxon>
        <taxon>Solanoideae</taxon>
        <taxon>Datureae</taxon>
        <taxon>Datura</taxon>
    </lineage>
</organism>
<dbReference type="InterPro" id="IPR036865">
    <property type="entry name" value="CRAL-TRIO_dom_sf"/>
</dbReference>
<feature type="region of interest" description="Disordered" evidence="1">
    <location>
        <begin position="130"/>
        <end position="151"/>
    </location>
</feature>
<dbReference type="PANTHER" id="PTHR45657:SF5">
    <property type="entry name" value="PHOSPHATIDYLINOSITOL_PHOSPHATIDYLCHOLINE TRANSFER PROTEIN SFH6"/>
    <property type="match status" value="1"/>
</dbReference>
<evidence type="ECO:0000313" key="2">
    <source>
        <dbReference type="EMBL" id="MCD7456744.1"/>
    </source>
</evidence>
<evidence type="ECO:0000313" key="3">
    <source>
        <dbReference type="Proteomes" id="UP000823775"/>
    </source>
</evidence>
<evidence type="ECO:0000256" key="1">
    <source>
        <dbReference type="SAM" id="MobiDB-lite"/>
    </source>
</evidence>
<dbReference type="SUPFAM" id="SSF52087">
    <property type="entry name" value="CRAL/TRIO domain"/>
    <property type="match status" value="1"/>
</dbReference>
<sequence>MDRYIKYHVREFEKSFLIKFPACTIAAKRQIDCSTTILDVQGVVLGNKYQNKLLEIVDASELPDFIGGTCTCADRGGCMRSDKGPCLKSRYIEGTFKALIADMIGEARRAKQLVKVLNSEGKVVYAKPRYPTVKGSSDTSTAESGSEAEDIASPKAVRSYSHLEAPLLSEKRGYDEYVPMVDKAVDSAWKKEPSQLKTLHPQRDASTSRLPKACRRSSCSSFRTSYGLLHDSVDAFAQLHTVLPKLKMLRHLKIKLFKTLL</sequence>
<comment type="caution">
    <text evidence="2">The sequence shown here is derived from an EMBL/GenBank/DDBJ whole genome shotgun (WGS) entry which is preliminary data.</text>
</comment>
<dbReference type="Gene3D" id="3.40.525.10">
    <property type="entry name" value="CRAL-TRIO lipid binding domain"/>
    <property type="match status" value="2"/>
</dbReference>
<accession>A0ABS8SDU9</accession>
<name>A0ABS8SDU9_DATST</name>
<keyword evidence="3" id="KW-1185">Reference proteome</keyword>
<gene>
    <name evidence="2" type="ORF">HAX54_032982</name>
</gene>